<feature type="compositionally biased region" description="Basic and acidic residues" evidence="1">
    <location>
        <begin position="11"/>
        <end position="22"/>
    </location>
</feature>
<accession>A0A1I7UY10</accession>
<evidence type="ECO:0000313" key="3">
    <source>
        <dbReference type="WBParaSite" id="Csp11.Scaffold630.g20472.t1"/>
    </source>
</evidence>
<proteinExistence type="predicted"/>
<feature type="compositionally biased region" description="Basic and acidic residues" evidence="1">
    <location>
        <begin position="34"/>
        <end position="52"/>
    </location>
</feature>
<dbReference type="AlphaFoldDB" id="A0A1I7UY10"/>
<feature type="region of interest" description="Disordered" evidence="1">
    <location>
        <begin position="1"/>
        <end position="57"/>
    </location>
</feature>
<organism evidence="2 3">
    <name type="scientific">Caenorhabditis tropicalis</name>
    <dbReference type="NCBI Taxonomy" id="1561998"/>
    <lineage>
        <taxon>Eukaryota</taxon>
        <taxon>Metazoa</taxon>
        <taxon>Ecdysozoa</taxon>
        <taxon>Nematoda</taxon>
        <taxon>Chromadorea</taxon>
        <taxon>Rhabditida</taxon>
        <taxon>Rhabditina</taxon>
        <taxon>Rhabditomorpha</taxon>
        <taxon>Rhabditoidea</taxon>
        <taxon>Rhabditidae</taxon>
        <taxon>Peloderinae</taxon>
        <taxon>Caenorhabditis</taxon>
    </lineage>
</organism>
<dbReference type="eggNOG" id="ENOG502TFJ4">
    <property type="taxonomic scope" value="Eukaryota"/>
</dbReference>
<evidence type="ECO:0000313" key="2">
    <source>
        <dbReference type="Proteomes" id="UP000095282"/>
    </source>
</evidence>
<evidence type="ECO:0000256" key="1">
    <source>
        <dbReference type="SAM" id="MobiDB-lite"/>
    </source>
</evidence>
<dbReference type="Proteomes" id="UP000095282">
    <property type="component" value="Unplaced"/>
</dbReference>
<name>A0A1I7UY10_9PELO</name>
<dbReference type="WBParaSite" id="Csp11.Scaffold630.g20472.t1">
    <property type="protein sequence ID" value="Csp11.Scaffold630.g20472.t1"/>
    <property type="gene ID" value="Csp11.Scaffold630.g20472"/>
</dbReference>
<keyword evidence="2" id="KW-1185">Reference proteome</keyword>
<feature type="compositionally biased region" description="Basic residues" evidence="1">
    <location>
        <begin position="1"/>
        <end position="10"/>
    </location>
</feature>
<reference evidence="3" key="1">
    <citation type="submission" date="2016-11" db="UniProtKB">
        <authorList>
            <consortium name="WormBaseParasite"/>
        </authorList>
    </citation>
    <scope>IDENTIFICATION</scope>
</reference>
<sequence>MTGKQRANKRKVFEDSDSEKTSEPPAVKKSKAVAMREEISPACSSKREKKQDSTPNKQFHNLKVSSYSLFKRTIIWPYLTIRGPYAFLFDRIGNSSPENRPWFNLLRQISLKIYEKLIEYRKVDIPRIIHCFDESEKPEVNYVVQLAETMSQKVFRFKDNEGLLIDLYPTGMILPIQDIFSNRLLKVACCSEKEILGRLRSICHSKRIDVTDEELEEVVSKEKSTKKIIIERFKAPKIFPNREVHSEFKQLNVSSRLAFLSLHLLKRNIPPSSLWMCIPCEENEHLLGWVLEYGLIQLLPIDARAFLDKWIYGVRKRMRKRLSTGDLRRTIELVMSEGDKNKNNLPLADLRVEQLLVKIVENALNSKELKLFTDEWQNHSLSLLKDAQKSFSSFGKYPNSHQIFQTVCEKLDPTSLHNISSLFSDTPSSQSMLSNVLLQLYRFLICFILSTLRHVFRFNPRSFTFSYDGTLDDEVKDFQSYDNESICGVRSTKNSQAEADDSFSEPAVPVVHVIKPRKILLPTPNYSPICPEERHPSFVLPEYWSNRSSIAQTSSPSPYDHPMLPNNEISESVVAHDRKKTFFNAHKEMSSSESLTIKPKFDSFKESPLPEITEEELTKARALRPSSVASGLDDEGIPKKWIDAYNITLEWNKELKEELVRVKARLEKLS</sequence>
<protein>
    <submittedName>
        <fullName evidence="3">Uncharacterized protein</fullName>
    </submittedName>
</protein>